<dbReference type="AlphaFoldDB" id="A0AAW0XBY7"/>
<comment type="subunit">
    <text evidence="3">Homotetramer.</text>
</comment>
<proteinExistence type="inferred from homology"/>
<dbReference type="EMBL" id="JARKIK010000043">
    <property type="protein sequence ID" value="KAK8736913.1"/>
    <property type="molecule type" value="Genomic_DNA"/>
</dbReference>
<reference evidence="11 12" key="1">
    <citation type="journal article" date="2024" name="BMC Genomics">
        <title>Genome assembly of redclaw crayfish (Cherax quadricarinatus) provides insights into its immune adaptation and hypoxia tolerance.</title>
        <authorList>
            <person name="Liu Z."/>
            <person name="Zheng J."/>
            <person name="Li H."/>
            <person name="Fang K."/>
            <person name="Wang S."/>
            <person name="He J."/>
            <person name="Zhou D."/>
            <person name="Weng S."/>
            <person name="Chi M."/>
            <person name="Gu Z."/>
            <person name="He J."/>
            <person name="Li F."/>
            <person name="Wang M."/>
        </authorList>
    </citation>
    <scope>NUCLEOTIDE SEQUENCE [LARGE SCALE GENOMIC DNA]</scope>
    <source>
        <strain evidence="11">ZL_2023a</strain>
    </source>
</reference>
<feature type="transmembrane region" description="Helical" evidence="10">
    <location>
        <begin position="216"/>
        <end position="236"/>
    </location>
</feature>
<dbReference type="Gene3D" id="1.20.1080.10">
    <property type="entry name" value="Glycerol uptake facilitator protein"/>
    <property type="match status" value="1"/>
</dbReference>
<sequence length="259" mass="27180">MGKIKDMKEYVGSEEFLKVDTWKAIIAEFLGTMLLVFLACGSCLGGWSEGYSPSVVQIAFSFGISVASIAQAVGHVSGCHINPAVTCGMLVARYISVVRALCYIVAQCLGGLAGAAILKGVTPEANRGGLGMTTIATGVNTGQALGIELIITFVLVLTVFGVCDERRTDVKGSAPLAIGLSITAGHLVAVPITGASMNPARTFGPAVVTGIWEDHWVYWAGPILGGMLAAVVYSYIFRAHKARSYDVELDAYSKRANNA</sequence>
<dbReference type="SUPFAM" id="SSF81338">
    <property type="entry name" value="Aquaporin-like"/>
    <property type="match status" value="1"/>
</dbReference>
<feature type="transmembrane region" description="Helical" evidence="10">
    <location>
        <begin position="174"/>
        <end position="196"/>
    </location>
</feature>
<keyword evidence="4 9" id="KW-0813">Transport</keyword>
<keyword evidence="6" id="KW-0677">Repeat</keyword>
<keyword evidence="7 10" id="KW-1133">Transmembrane helix</keyword>
<evidence type="ECO:0000313" key="11">
    <source>
        <dbReference type="EMBL" id="KAK8736913.1"/>
    </source>
</evidence>
<dbReference type="InterPro" id="IPR034294">
    <property type="entry name" value="Aquaporin_transptr"/>
</dbReference>
<dbReference type="GO" id="GO:0048878">
    <property type="term" value="P:chemical homeostasis"/>
    <property type="evidence" value="ECO:0007669"/>
    <property type="project" value="UniProtKB-ARBA"/>
</dbReference>
<keyword evidence="8 10" id="KW-0472">Membrane</keyword>
<feature type="transmembrane region" description="Helical" evidence="10">
    <location>
        <begin position="97"/>
        <end position="121"/>
    </location>
</feature>
<comment type="subcellular location">
    <subcellularLocation>
        <location evidence="1">Membrane</location>
        <topology evidence="1">Multi-pass membrane protein</topology>
    </subcellularLocation>
</comment>
<dbReference type="CDD" id="cd00333">
    <property type="entry name" value="MIP"/>
    <property type="match status" value="1"/>
</dbReference>
<feature type="transmembrane region" description="Helical" evidence="10">
    <location>
        <begin position="141"/>
        <end position="162"/>
    </location>
</feature>
<name>A0AAW0XBY7_CHEQU</name>
<gene>
    <name evidence="11" type="ORF">OTU49_004719</name>
</gene>
<dbReference type="Proteomes" id="UP001445076">
    <property type="component" value="Unassembled WGS sequence"/>
</dbReference>
<evidence type="ECO:0000256" key="6">
    <source>
        <dbReference type="ARBA" id="ARBA00022737"/>
    </source>
</evidence>
<evidence type="ECO:0000256" key="1">
    <source>
        <dbReference type="ARBA" id="ARBA00004141"/>
    </source>
</evidence>
<dbReference type="PANTHER" id="PTHR19139:SF199">
    <property type="entry name" value="MIP17260P"/>
    <property type="match status" value="1"/>
</dbReference>
<dbReference type="PANTHER" id="PTHR19139">
    <property type="entry name" value="AQUAPORIN TRANSPORTER"/>
    <property type="match status" value="1"/>
</dbReference>
<feature type="transmembrane region" description="Helical" evidence="10">
    <location>
        <begin position="54"/>
        <end position="76"/>
    </location>
</feature>
<organism evidence="11 12">
    <name type="scientific">Cherax quadricarinatus</name>
    <name type="common">Australian red claw crayfish</name>
    <dbReference type="NCBI Taxonomy" id="27406"/>
    <lineage>
        <taxon>Eukaryota</taxon>
        <taxon>Metazoa</taxon>
        <taxon>Ecdysozoa</taxon>
        <taxon>Arthropoda</taxon>
        <taxon>Crustacea</taxon>
        <taxon>Multicrustacea</taxon>
        <taxon>Malacostraca</taxon>
        <taxon>Eumalacostraca</taxon>
        <taxon>Eucarida</taxon>
        <taxon>Decapoda</taxon>
        <taxon>Pleocyemata</taxon>
        <taxon>Astacidea</taxon>
        <taxon>Parastacoidea</taxon>
        <taxon>Parastacidae</taxon>
        <taxon>Cherax</taxon>
    </lineage>
</organism>
<evidence type="ECO:0000256" key="8">
    <source>
        <dbReference type="ARBA" id="ARBA00023136"/>
    </source>
</evidence>
<evidence type="ECO:0000256" key="2">
    <source>
        <dbReference type="ARBA" id="ARBA00006175"/>
    </source>
</evidence>
<dbReference type="FunFam" id="1.20.1080.10:FF:000009">
    <property type="entry name" value="aquaporin-4 isoform X1"/>
    <property type="match status" value="1"/>
</dbReference>
<dbReference type="GO" id="GO:0005886">
    <property type="term" value="C:plasma membrane"/>
    <property type="evidence" value="ECO:0007669"/>
    <property type="project" value="TreeGrafter"/>
</dbReference>
<accession>A0AAW0XBY7</accession>
<evidence type="ECO:0000256" key="9">
    <source>
        <dbReference type="RuleBase" id="RU000477"/>
    </source>
</evidence>
<feature type="transmembrane region" description="Helical" evidence="10">
    <location>
        <begin position="25"/>
        <end position="48"/>
    </location>
</feature>
<protein>
    <recommendedName>
        <fullName evidence="13">Aquaporin</fullName>
    </recommendedName>
</protein>
<comment type="caution">
    <text evidence="11">The sequence shown here is derived from an EMBL/GenBank/DDBJ whole genome shotgun (WGS) entry which is preliminary data.</text>
</comment>
<evidence type="ECO:0000256" key="3">
    <source>
        <dbReference type="ARBA" id="ARBA00011881"/>
    </source>
</evidence>
<comment type="similarity">
    <text evidence="2 9">Belongs to the MIP/aquaporin (TC 1.A.8) family.</text>
</comment>
<evidence type="ECO:0000256" key="5">
    <source>
        <dbReference type="ARBA" id="ARBA00022692"/>
    </source>
</evidence>
<keyword evidence="12" id="KW-1185">Reference proteome</keyword>
<evidence type="ECO:0000256" key="7">
    <source>
        <dbReference type="ARBA" id="ARBA00022989"/>
    </source>
</evidence>
<keyword evidence="5 9" id="KW-0812">Transmembrane</keyword>
<dbReference type="InterPro" id="IPR023271">
    <property type="entry name" value="Aquaporin-like"/>
</dbReference>
<dbReference type="Pfam" id="PF00230">
    <property type="entry name" value="MIP"/>
    <property type="match status" value="1"/>
</dbReference>
<dbReference type="InterPro" id="IPR000425">
    <property type="entry name" value="MIP"/>
</dbReference>
<dbReference type="NCBIfam" id="TIGR00861">
    <property type="entry name" value="MIP"/>
    <property type="match status" value="1"/>
</dbReference>
<evidence type="ECO:0008006" key="13">
    <source>
        <dbReference type="Google" id="ProtNLM"/>
    </source>
</evidence>
<evidence type="ECO:0000256" key="10">
    <source>
        <dbReference type="SAM" id="Phobius"/>
    </source>
</evidence>
<evidence type="ECO:0000256" key="4">
    <source>
        <dbReference type="ARBA" id="ARBA00022448"/>
    </source>
</evidence>
<dbReference type="PRINTS" id="PR00783">
    <property type="entry name" value="MINTRINSICP"/>
</dbReference>
<dbReference type="GO" id="GO:0015250">
    <property type="term" value="F:water channel activity"/>
    <property type="evidence" value="ECO:0007669"/>
    <property type="project" value="UniProtKB-ARBA"/>
</dbReference>
<evidence type="ECO:0000313" key="12">
    <source>
        <dbReference type="Proteomes" id="UP001445076"/>
    </source>
</evidence>